<comment type="caution">
    <text evidence="1">The sequence shown here is derived from an EMBL/GenBank/DDBJ whole genome shotgun (WGS) entry which is preliminary data.</text>
</comment>
<organism evidence="1 2">
    <name type="scientific">Pragia fontium</name>
    <dbReference type="NCBI Taxonomy" id="82985"/>
    <lineage>
        <taxon>Bacteria</taxon>
        <taxon>Pseudomonadati</taxon>
        <taxon>Pseudomonadota</taxon>
        <taxon>Gammaproteobacteria</taxon>
        <taxon>Enterobacterales</taxon>
        <taxon>Budviciaceae</taxon>
        <taxon>Pragia</taxon>
    </lineage>
</organism>
<dbReference type="RefSeq" id="WP_261822165.1">
    <property type="nucleotide sequence ID" value="NZ_BRLJ01000007.1"/>
</dbReference>
<sequence>MVDYIINEGQFTLPNNIIDRTINNFIFQDTNNNQLNFTVSRDTMQINEELNSFLDKQIKILQNAIAQYQVLELKDVTIGTDIKAIALYSTWKDSQRNQNIYQRQAVFAVNNQQQLLVFGLTSLQPFDEATDKIWQQWLTSYQPAR</sequence>
<reference evidence="1" key="1">
    <citation type="submission" date="2022-06" db="EMBL/GenBank/DDBJ databases">
        <title>Draft genome sequences of Pragia fontium str. JCM24417.</title>
        <authorList>
            <person name="Wakabayashi Y."/>
            <person name="Kojima K."/>
        </authorList>
    </citation>
    <scope>NUCLEOTIDE SEQUENCE</scope>
    <source>
        <strain evidence="1">JCM 24417</strain>
    </source>
</reference>
<gene>
    <name evidence="1" type="ORF">SOASR032_25520</name>
</gene>
<evidence type="ECO:0008006" key="3">
    <source>
        <dbReference type="Google" id="ProtNLM"/>
    </source>
</evidence>
<proteinExistence type="predicted"/>
<dbReference type="Gene3D" id="3.40.1000.10">
    <property type="entry name" value="Mog1/PsbP, alpha/beta/alpha sandwich"/>
    <property type="match status" value="1"/>
</dbReference>
<protein>
    <recommendedName>
        <fullName evidence="3">DUF1795 domain-containing protein</fullName>
    </recommendedName>
</protein>
<evidence type="ECO:0000313" key="2">
    <source>
        <dbReference type="Proteomes" id="UP001059610"/>
    </source>
</evidence>
<keyword evidence="2" id="KW-1185">Reference proteome</keyword>
<dbReference type="SUPFAM" id="SSF55724">
    <property type="entry name" value="Mog1p/PsbP-like"/>
    <property type="match status" value="1"/>
</dbReference>
<dbReference type="InterPro" id="IPR016123">
    <property type="entry name" value="Mog1/PsbP_a/b/a-sand"/>
</dbReference>
<name>A0ABQ5LMX6_9GAMM</name>
<evidence type="ECO:0000313" key="1">
    <source>
        <dbReference type="EMBL" id="GKX63983.1"/>
    </source>
</evidence>
<dbReference type="EMBL" id="BRLJ01000007">
    <property type="protein sequence ID" value="GKX63983.1"/>
    <property type="molecule type" value="Genomic_DNA"/>
</dbReference>
<dbReference type="InterPro" id="IPR014894">
    <property type="entry name" value="DcrB/EagT6"/>
</dbReference>
<dbReference type="Pfam" id="PF08786">
    <property type="entry name" value="DcrB"/>
    <property type="match status" value="1"/>
</dbReference>
<dbReference type="Proteomes" id="UP001059610">
    <property type="component" value="Unassembled WGS sequence"/>
</dbReference>
<accession>A0ABQ5LMX6</accession>